<dbReference type="AlphaFoldDB" id="A0A292IJB0"/>
<evidence type="ECO:0000256" key="4">
    <source>
        <dbReference type="ARBA" id="ARBA00022694"/>
    </source>
</evidence>
<evidence type="ECO:0000259" key="6">
    <source>
        <dbReference type="Pfam" id="PF01509"/>
    </source>
</evidence>
<evidence type="ECO:0000256" key="2">
    <source>
        <dbReference type="ARBA" id="ARBA00005642"/>
    </source>
</evidence>
<dbReference type="NCBIfam" id="TIGR00431">
    <property type="entry name" value="TruB"/>
    <property type="match status" value="1"/>
</dbReference>
<gene>
    <name evidence="7" type="ORF">MAMA39_04990</name>
</gene>
<dbReference type="InterPro" id="IPR014780">
    <property type="entry name" value="tRNA_psdUridine_synth_TruB"/>
</dbReference>
<dbReference type="GO" id="GO:0006400">
    <property type="term" value="P:tRNA modification"/>
    <property type="evidence" value="ECO:0007669"/>
    <property type="project" value="TreeGrafter"/>
</dbReference>
<dbReference type="GO" id="GO:0160148">
    <property type="term" value="F:tRNA pseudouridine(55) synthase activity"/>
    <property type="evidence" value="ECO:0007669"/>
    <property type="project" value="UniProtKB-EC"/>
</dbReference>
<dbReference type="InterPro" id="IPR002501">
    <property type="entry name" value="PsdUridine_synth_N"/>
</dbReference>
<dbReference type="EMBL" id="HG937516">
    <property type="protein sequence ID" value="CDN40617.1"/>
    <property type="molecule type" value="Genomic_DNA"/>
</dbReference>
<keyword evidence="5" id="KW-0413">Isomerase</keyword>
<feature type="domain" description="Pseudouridine synthase II N-terminal" evidence="6">
    <location>
        <begin position="23"/>
        <end position="171"/>
    </location>
</feature>
<dbReference type="GO" id="GO:1990481">
    <property type="term" value="P:mRNA pseudouridine synthesis"/>
    <property type="evidence" value="ECO:0007669"/>
    <property type="project" value="TreeGrafter"/>
</dbReference>
<evidence type="ECO:0000256" key="3">
    <source>
        <dbReference type="ARBA" id="ARBA00012787"/>
    </source>
</evidence>
<dbReference type="Gene3D" id="3.30.2350.10">
    <property type="entry name" value="Pseudouridine synthase"/>
    <property type="match status" value="1"/>
</dbReference>
<name>A0A292IJB0_9MOLU</name>
<dbReference type="EC" id="5.4.99.25" evidence="3"/>
<comment type="catalytic activity">
    <reaction evidence="1">
        <text>uridine(55) in tRNA = pseudouridine(55) in tRNA</text>
        <dbReference type="Rhea" id="RHEA:42532"/>
        <dbReference type="Rhea" id="RHEA-COMP:10101"/>
        <dbReference type="Rhea" id="RHEA-COMP:10102"/>
        <dbReference type="ChEBI" id="CHEBI:65314"/>
        <dbReference type="ChEBI" id="CHEBI:65315"/>
        <dbReference type="EC" id="5.4.99.25"/>
    </reaction>
</comment>
<evidence type="ECO:0000313" key="7">
    <source>
        <dbReference type="EMBL" id="CDN40617.1"/>
    </source>
</evidence>
<evidence type="ECO:0000256" key="5">
    <source>
        <dbReference type="ARBA" id="ARBA00023235"/>
    </source>
</evidence>
<comment type="similarity">
    <text evidence="2">Belongs to the pseudouridine synthase TruB family. Type 1 subfamily.</text>
</comment>
<accession>A0A292IJB0</accession>
<protein>
    <recommendedName>
        <fullName evidence="3">tRNA pseudouridine(55) synthase</fullName>
        <ecNumber evidence="3">5.4.99.25</ecNumber>
    </recommendedName>
</protein>
<dbReference type="Pfam" id="PF01509">
    <property type="entry name" value="TruB_N"/>
    <property type="match status" value="1"/>
</dbReference>
<reference evidence="7 8" key="1">
    <citation type="journal article" date="2015" name="Clin. Infect. Dis.">
        <title>Genomic Investigations unmask Mycoplasma amphoriforme, a new respiratory pathogen.</title>
        <authorList>
            <person name="Gillespie S.H."/>
            <person name="Ling C.L."/>
            <person name="Oravcova K."/>
            <person name="Pinheiro M."/>
            <person name="Wells L."/>
            <person name="Bryant J.M."/>
            <person name="McHugh T.D."/>
            <person name="Bebear C."/>
            <person name="Webster D."/>
            <person name="Harris S.R."/>
            <person name="Seth-Smith H.M."/>
            <person name="Thomson N.R."/>
        </authorList>
    </citation>
    <scope>NUCLEOTIDE SEQUENCE [LARGE SCALE GENOMIC DNA]</scope>
    <source>
        <strain evidence="7 8">A39</strain>
    </source>
</reference>
<sequence>MNNIINFYKPRGLSSAQTTNQIKKMLGIKKIGYAGTLDPVACGVLIVGTNDATKALTSLTNVDKTYEVKILFGVQTNTCDITGEVTEISYHYPTATALAKLIEKYQNYAYLQTPPQFSAVKINGVRAYKMARKKINVPLQPRWTKIYRCELLEFKLPVISLRLHVAKGFYVRSFVNELAAQLQTVATMLRLVRVQCGNYCLNQTVCFAELENHDGY</sequence>
<dbReference type="PANTHER" id="PTHR13767">
    <property type="entry name" value="TRNA-PSEUDOURIDINE SYNTHASE"/>
    <property type="match status" value="1"/>
</dbReference>
<evidence type="ECO:0000256" key="1">
    <source>
        <dbReference type="ARBA" id="ARBA00000385"/>
    </source>
</evidence>
<keyword evidence="4" id="KW-0819">tRNA processing</keyword>
<dbReference type="RefSeq" id="WP_343251242.1">
    <property type="nucleotide sequence ID" value="NZ_HG937516.1"/>
</dbReference>
<evidence type="ECO:0000313" key="8">
    <source>
        <dbReference type="Proteomes" id="UP000261764"/>
    </source>
</evidence>
<dbReference type="SUPFAM" id="SSF55120">
    <property type="entry name" value="Pseudouridine synthase"/>
    <property type="match status" value="1"/>
</dbReference>
<dbReference type="KEGG" id="mamp:MAMA39_04990"/>
<keyword evidence="8" id="KW-1185">Reference proteome</keyword>
<dbReference type="GO" id="GO:0003723">
    <property type="term" value="F:RNA binding"/>
    <property type="evidence" value="ECO:0007669"/>
    <property type="project" value="InterPro"/>
</dbReference>
<dbReference type="PANTHER" id="PTHR13767:SF2">
    <property type="entry name" value="PSEUDOURIDYLATE SYNTHASE TRUB1"/>
    <property type="match status" value="1"/>
</dbReference>
<dbReference type="InterPro" id="IPR020103">
    <property type="entry name" value="PsdUridine_synth_cat_dom_sf"/>
</dbReference>
<dbReference type="Proteomes" id="UP000261764">
    <property type="component" value="Chromosome I"/>
</dbReference>
<organism evidence="7 8">
    <name type="scientific">Mycoplasma amphoriforme A39</name>
    <dbReference type="NCBI Taxonomy" id="572419"/>
    <lineage>
        <taxon>Bacteria</taxon>
        <taxon>Bacillati</taxon>
        <taxon>Mycoplasmatota</taxon>
        <taxon>Mollicutes</taxon>
        <taxon>Mycoplasmataceae</taxon>
        <taxon>Mycoplasma</taxon>
    </lineage>
</organism>
<proteinExistence type="inferred from homology"/>